<name>A0A926XUL9_9BACT</name>
<accession>A0A926XUL9</accession>
<feature type="chain" id="PRO_5036896715" description="Outer membrane protein beta-barrel domain-containing protein" evidence="1">
    <location>
        <begin position="20"/>
        <end position="250"/>
    </location>
</feature>
<evidence type="ECO:0008006" key="4">
    <source>
        <dbReference type="Google" id="ProtNLM"/>
    </source>
</evidence>
<feature type="signal peptide" evidence="1">
    <location>
        <begin position="1"/>
        <end position="19"/>
    </location>
</feature>
<organism evidence="2 3">
    <name type="scientific">Spirosoma profusum</name>
    <dbReference type="NCBI Taxonomy" id="2771354"/>
    <lineage>
        <taxon>Bacteria</taxon>
        <taxon>Pseudomonadati</taxon>
        <taxon>Bacteroidota</taxon>
        <taxon>Cytophagia</taxon>
        <taxon>Cytophagales</taxon>
        <taxon>Cytophagaceae</taxon>
        <taxon>Spirosoma</taxon>
    </lineage>
</organism>
<protein>
    <recommendedName>
        <fullName evidence="4">Outer membrane protein beta-barrel domain-containing protein</fullName>
    </recommendedName>
</protein>
<gene>
    <name evidence="2" type="ORF">IC229_04365</name>
</gene>
<keyword evidence="3" id="KW-1185">Reference proteome</keyword>
<dbReference type="Gene3D" id="2.40.160.20">
    <property type="match status" value="1"/>
</dbReference>
<reference evidence="2" key="1">
    <citation type="submission" date="2020-09" db="EMBL/GenBank/DDBJ databases">
        <authorList>
            <person name="Kim M.K."/>
        </authorList>
    </citation>
    <scope>NUCLEOTIDE SEQUENCE</scope>
    <source>
        <strain evidence="2">BT702</strain>
    </source>
</reference>
<sequence length="250" mass="26707">MKKLFVTVLAAGMTTVAFCQKTFILSHQDKKGFFAVSAGTSMPVGRYGSCLTSDIKACMASQGLSFNVAAGYRVFGSVGLMVRGEQHRNAVDTKAMLSSLYRNETDVWTANADNWTISSVMAGPYISIPLGRFSVDARLLAGKAQAVLPNTSMAGNFGSIEMSLKTTGSQSTATAFGGGATLRYRLGRSISTHVNADYTRADFLFHNLTSTATNGSQKSTSLPYSSNRVVDVVSVSAGFAFLFGNKYRPF</sequence>
<evidence type="ECO:0000256" key="1">
    <source>
        <dbReference type="SAM" id="SignalP"/>
    </source>
</evidence>
<proteinExistence type="predicted"/>
<comment type="caution">
    <text evidence="2">The sequence shown here is derived from an EMBL/GenBank/DDBJ whole genome shotgun (WGS) entry which is preliminary data.</text>
</comment>
<evidence type="ECO:0000313" key="2">
    <source>
        <dbReference type="EMBL" id="MBD2699856.1"/>
    </source>
</evidence>
<dbReference type="EMBL" id="JACWZY010000002">
    <property type="protein sequence ID" value="MBD2699856.1"/>
    <property type="molecule type" value="Genomic_DNA"/>
</dbReference>
<dbReference type="RefSeq" id="WP_190885694.1">
    <property type="nucleotide sequence ID" value="NZ_JACWZY010000002.1"/>
</dbReference>
<evidence type="ECO:0000313" key="3">
    <source>
        <dbReference type="Proteomes" id="UP000598820"/>
    </source>
</evidence>
<dbReference type="AlphaFoldDB" id="A0A926XUL9"/>
<dbReference type="Proteomes" id="UP000598820">
    <property type="component" value="Unassembled WGS sequence"/>
</dbReference>
<keyword evidence="1" id="KW-0732">Signal</keyword>